<feature type="region of interest" description="Disordered" evidence="2">
    <location>
        <begin position="780"/>
        <end position="811"/>
    </location>
</feature>
<dbReference type="Pfam" id="PF22936">
    <property type="entry name" value="Pol_BBD"/>
    <property type="match status" value="1"/>
</dbReference>
<dbReference type="InterPro" id="IPR001584">
    <property type="entry name" value="Integrase_cat-core"/>
</dbReference>
<evidence type="ECO:0000259" key="3">
    <source>
        <dbReference type="PROSITE" id="PS50994"/>
    </source>
</evidence>
<feature type="compositionally biased region" description="Polar residues" evidence="2">
    <location>
        <begin position="196"/>
        <end position="205"/>
    </location>
</feature>
<sequence>MVPPITNQKLNSIQQGSLDVTSYYTLLVTLWEEYKNSVELPVCTCRKCECNAAALWEKLQERGRVTKFLMGLNASYEATRRHILMLKPIPSIEEAFNMVTSDERQKTILPKPDSMIFQTSAPAPAPAQDNVAYAAIQNSYRPRGSRPICTHCGHTGHVIQKCFKLHGYPPGYIPGFKSTFANYPGSHRPSAPAAQSRGQSSITPHPQTHAVANVVTEQIPSYSQSTPANTANFDVSTLTGDQIQSLLQQLNAQVKTSEGPVSSSQASSITEHGAMAIQSTSGNTFSFPSSSLRFENDCLTFQHQCLSSLSKHIPHGSWIIDTGATSHVYSDLAFFSETVTVLGVTVSLPNEAKVDIKHCGTVKLTNTLILHNVLHVPSFTFNLISISCLLQHNHGSAHFFPDHCYLQESIQGLMIGRGFLLHNLYVLQHDSSSVSITPSSSSASASPSASTHFTGSLEVDGHLWHQRLGYPSHDKLKLLTGILPSSDLRHVTPCDVCLLAKQKRLPYISNNHLSPFPFDLVHLDIWGPFSIESVEGFRYFLTIVDDCTRATWVYLLRNKSDVTSIFPAFIQYVFTQYKKKIKKIRTDNAPELASTDLVKTHGMIHQFSCAYTPQQNSIVERKHQHLLNVTRALFFQSHVPLAYWTDCLLTAVFLINITPSPLMLNRTPYELLNVKKPDYTFLRTFGCLCYVSTNSKDRHKFSSRADKCVFLGYSFGYKGYKVLHLDSNVVSISRNFVFHETIFPFVETRLNTSVHDPFDMSILPLDIPHNIDYFHHPVPHTSSTSHASTSDASHNTTNSNPTGAPSVVGTVPAETTIVSPSNVRPRRSSRELVYLSDYHCSLNQISSSSSLSTLSTSPKKLTTPYPLSSYLSDSNLKPSYKSYILSVTRETEPKIFKEAIASLKWT</sequence>
<feature type="region of interest" description="Disordered" evidence="2">
    <location>
        <begin position="183"/>
        <end position="205"/>
    </location>
</feature>
<dbReference type="InterPro" id="IPR039537">
    <property type="entry name" value="Retrotran_Ty1/copia-like"/>
</dbReference>
<dbReference type="PANTHER" id="PTHR42648">
    <property type="entry name" value="TRANSPOSASE, PUTATIVE-RELATED"/>
    <property type="match status" value="1"/>
</dbReference>
<dbReference type="GeneID" id="109126896"/>
<reference evidence="5" key="2">
    <citation type="submission" date="2025-08" db="UniProtKB">
        <authorList>
            <consortium name="RefSeq"/>
        </authorList>
    </citation>
    <scope>IDENTIFICATION</scope>
    <source>
        <tissue evidence="5">Leaf</tissue>
    </source>
</reference>
<feature type="compositionally biased region" description="Low complexity" evidence="2">
    <location>
        <begin position="780"/>
        <end position="800"/>
    </location>
</feature>
<reference evidence="4" key="1">
    <citation type="journal article" date="2014" name="Nat. Commun.">
        <title>The emerging biofuel crop Camelina sativa retains a highly undifferentiated hexaploid genome structure.</title>
        <authorList>
            <person name="Kagale S."/>
            <person name="Koh C."/>
            <person name="Nixon J."/>
            <person name="Bollina V."/>
            <person name="Clarke W.E."/>
            <person name="Tuteja R."/>
            <person name="Spillane C."/>
            <person name="Robinson S.J."/>
            <person name="Links M.G."/>
            <person name="Clarke C."/>
            <person name="Higgins E.E."/>
            <person name="Huebert T."/>
            <person name="Sharpe A.G."/>
            <person name="Parkin I.A."/>
        </authorList>
    </citation>
    <scope>NUCLEOTIDE SEQUENCE [LARGE SCALE GENOMIC DNA]</scope>
    <source>
        <strain evidence="4">cv. DH55</strain>
    </source>
</reference>
<dbReference type="Pfam" id="PF25597">
    <property type="entry name" value="SH3_retrovirus"/>
    <property type="match status" value="1"/>
</dbReference>
<name>A0ABM1QHV5_CAMSA</name>
<dbReference type="InterPro" id="IPR012337">
    <property type="entry name" value="RNaseH-like_sf"/>
</dbReference>
<proteinExistence type="predicted"/>
<evidence type="ECO:0000313" key="5">
    <source>
        <dbReference type="RefSeq" id="XP_019086343.1"/>
    </source>
</evidence>
<dbReference type="Proteomes" id="UP000694864">
    <property type="component" value="Chromosome 10"/>
</dbReference>
<evidence type="ECO:0000313" key="4">
    <source>
        <dbReference type="Proteomes" id="UP000694864"/>
    </source>
</evidence>
<organism evidence="4 5">
    <name type="scientific">Camelina sativa</name>
    <name type="common">False flax</name>
    <name type="synonym">Myagrum sativum</name>
    <dbReference type="NCBI Taxonomy" id="90675"/>
    <lineage>
        <taxon>Eukaryota</taxon>
        <taxon>Viridiplantae</taxon>
        <taxon>Streptophyta</taxon>
        <taxon>Embryophyta</taxon>
        <taxon>Tracheophyta</taxon>
        <taxon>Spermatophyta</taxon>
        <taxon>Magnoliopsida</taxon>
        <taxon>eudicotyledons</taxon>
        <taxon>Gunneridae</taxon>
        <taxon>Pentapetalae</taxon>
        <taxon>rosids</taxon>
        <taxon>malvids</taxon>
        <taxon>Brassicales</taxon>
        <taxon>Brassicaceae</taxon>
        <taxon>Camelineae</taxon>
        <taxon>Camelina</taxon>
    </lineage>
</organism>
<dbReference type="Gene3D" id="3.30.420.10">
    <property type="entry name" value="Ribonuclease H-like superfamily/Ribonuclease H"/>
    <property type="match status" value="1"/>
</dbReference>
<gene>
    <name evidence="5" type="primary">LOC109126896</name>
</gene>
<dbReference type="PANTHER" id="PTHR42648:SF31">
    <property type="entry name" value="RNA-DIRECTED DNA POLYMERASE"/>
    <property type="match status" value="1"/>
</dbReference>
<accession>A0ABM1QHV5</accession>
<protein>
    <submittedName>
        <fullName evidence="5">Uncharacterized protein LOC109126896</fullName>
    </submittedName>
</protein>
<evidence type="ECO:0000256" key="2">
    <source>
        <dbReference type="SAM" id="MobiDB-lite"/>
    </source>
</evidence>
<evidence type="ECO:0000256" key="1">
    <source>
        <dbReference type="ARBA" id="ARBA00022670"/>
    </source>
</evidence>
<dbReference type="InterPro" id="IPR054722">
    <property type="entry name" value="PolX-like_BBD"/>
</dbReference>
<dbReference type="RefSeq" id="XP_019086343.1">
    <property type="nucleotide sequence ID" value="XM_019230798.1"/>
</dbReference>
<dbReference type="InterPro" id="IPR036397">
    <property type="entry name" value="RNaseH_sf"/>
</dbReference>
<dbReference type="Pfam" id="PF13976">
    <property type="entry name" value="gag_pre-integrs"/>
    <property type="match status" value="1"/>
</dbReference>
<feature type="domain" description="Integrase catalytic" evidence="3">
    <location>
        <begin position="513"/>
        <end position="676"/>
    </location>
</feature>
<keyword evidence="4" id="KW-1185">Reference proteome</keyword>
<dbReference type="InterPro" id="IPR057670">
    <property type="entry name" value="SH3_retrovirus"/>
</dbReference>
<keyword evidence="1" id="KW-0645">Protease</keyword>
<dbReference type="SUPFAM" id="SSF53098">
    <property type="entry name" value="Ribonuclease H-like"/>
    <property type="match status" value="1"/>
</dbReference>
<dbReference type="PROSITE" id="PS50994">
    <property type="entry name" value="INTEGRASE"/>
    <property type="match status" value="1"/>
</dbReference>
<keyword evidence="1" id="KW-0378">Hydrolase</keyword>
<dbReference type="InterPro" id="IPR025724">
    <property type="entry name" value="GAG-pre-integrase_dom"/>
</dbReference>
<dbReference type="Pfam" id="PF00665">
    <property type="entry name" value="rve"/>
    <property type="match status" value="1"/>
</dbReference>